<evidence type="ECO:0000256" key="2">
    <source>
        <dbReference type="ARBA" id="ARBA00023027"/>
    </source>
</evidence>
<reference evidence="5 6" key="1">
    <citation type="submission" date="2023-11" db="EMBL/GenBank/DDBJ databases">
        <title>Halocaridina rubra genome assembly.</title>
        <authorList>
            <person name="Smith C."/>
        </authorList>
    </citation>
    <scope>NUCLEOTIDE SEQUENCE [LARGE SCALE GENOMIC DNA]</scope>
    <source>
        <strain evidence="5">EP-1</strain>
        <tissue evidence="5">Whole</tissue>
    </source>
</reference>
<evidence type="ECO:0000256" key="3">
    <source>
        <dbReference type="PROSITE-ProRule" id="PRU00236"/>
    </source>
</evidence>
<dbReference type="GO" id="GO:0017136">
    <property type="term" value="F:histone deacetylase activity, NAD-dependent"/>
    <property type="evidence" value="ECO:0007669"/>
    <property type="project" value="TreeGrafter"/>
</dbReference>
<feature type="domain" description="Deacetylase sirtuin-type" evidence="4">
    <location>
        <begin position="1"/>
        <end position="174"/>
    </location>
</feature>
<dbReference type="EMBL" id="JAXCGZ010011834">
    <property type="protein sequence ID" value="KAK7074069.1"/>
    <property type="molecule type" value="Genomic_DNA"/>
</dbReference>
<keyword evidence="6" id="KW-1185">Reference proteome</keyword>
<organism evidence="5 6">
    <name type="scientific">Halocaridina rubra</name>
    <name type="common">Hawaiian red shrimp</name>
    <dbReference type="NCBI Taxonomy" id="373956"/>
    <lineage>
        <taxon>Eukaryota</taxon>
        <taxon>Metazoa</taxon>
        <taxon>Ecdysozoa</taxon>
        <taxon>Arthropoda</taxon>
        <taxon>Crustacea</taxon>
        <taxon>Multicrustacea</taxon>
        <taxon>Malacostraca</taxon>
        <taxon>Eumalacostraca</taxon>
        <taxon>Eucarida</taxon>
        <taxon>Decapoda</taxon>
        <taxon>Pleocyemata</taxon>
        <taxon>Caridea</taxon>
        <taxon>Atyoidea</taxon>
        <taxon>Atyidae</taxon>
        <taxon>Halocaridina</taxon>
    </lineage>
</organism>
<feature type="binding site" evidence="3">
    <location>
        <position position="128"/>
    </location>
    <ligand>
        <name>Zn(2+)</name>
        <dbReference type="ChEBI" id="CHEBI:29105"/>
    </ligand>
</feature>
<keyword evidence="3" id="KW-0862">Zinc</keyword>
<proteinExistence type="predicted"/>
<dbReference type="GO" id="GO:0005759">
    <property type="term" value="C:mitochondrial matrix"/>
    <property type="evidence" value="ECO:0007669"/>
    <property type="project" value="TreeGrafter"/>
</dbReference>
<keyword evidence="2" id="KW-0520">NAD</keyword>
<feature type="binding site" evidence="3">
    <location>
        <position position="125"/>
    </location>
    <ligand>
        <name>Zn(2+)</name>
        <dbReference type="ChEBI" id="CHEBI:29105"/>
    </ligand>
</feature>
<name>A0AAN8X6Y6_HALRR</name>
<protein>
    <submittedName>
        <fullName evidence="5">NAD-dependent protein lipoamidase sirtuin-4</fullName>
    </submittedName>
</protein>
<dbReference type="Pfam" id="PF02146">
    <property type="entry name" value="SIR2"/>
    <property type="match status" value="1"/>
</dbReference>
<feature type="active site" description="Proton acceptor" evidence="3">
    <location>
        <position position="66"/>
    </location>
</feature>
<feature type="binding site" evidence="3">
    <location>
        <position position="77"/>
    </location>
    <ligand>
        <name>Zn(2+)</name>
        <dbReference type="ChEBI" id="CHEBI:29105"/>
    </ligand>
</feature>
<keyword evidence="1" id="KW-0808">Transferase</keyword>
<dbReference type="InterPro" id="IPR003000">
    <property type="entry name" value="Sirtuin"/>
</dbReference>
<dbReference type="SUPFAM" id="SSF52467">
    <property type="entry name" value="DHS-like NAD/FAD-binding domain"/>
    <property type="match status" value="1"/>
</dbReference>
<dbReference type="GO" id="GO:0070403">
    <property type="term" value="F:NAD+ binding"/>
    <property type="evidence" value="ECO:0007669"/>
    <property type="project" value="InterPro"/>
</dbReference>
<evidence type="ECO:0000313" key="5">
    <source>
        <dbReference type="EMBL" id="KAK7074069.1"/>
    </source>
</evidence>
<evidence type="ECO:0000256" key="1">
    <source>
        <dbReference type="ARBA" id="ARBA00022679"/>
    </source>
</evidence>
<sequence>MESANARQSYWARNYTGWPRFSSFHPNIAHITLAEWERKGKVKCLVTQNVDRLHHKAGSVNVYELHGTAFDVMCMSCQKKVSRHSFQNRIRKMNPHMSVISQDIRPDGDVELTQEDVDQFRVPSCDKCGGIMKPYIVFFGDNVPVDRVQKIREELSRCDGLLVVGSSLFVYSGY</sequence>
<dbReference type="Gene3D" id="3.40.50.1220">
    <property type="entry name" value="TPP-binding domain"/>
    <property type="match status" value="1"/>
</dbReference>
<evidence type="ECO:0000313" key="6">
    <source>
        <dbReference type="Proteomes" id="UP001381693"/>
    </source>
</evidence>
<feature type="binding site" evidence="3">
    <location>
        <position position="74"/>
    </location>
    <ligand>
        <name>Zn(2+)</name>
        <dbReference type="ChEBI" id="CHEBI:29105"/>
    </ligand>
</feature>
<dbReference type="PROSITE" id="PS50305">
    <property type="entry name" value="SIRTUIN"/>
    <property type="match status" value="1"/>
</dbReference>
<accession>A0AAN8X6Y6</accession>
<dbReference type="InterPro" id="IPR026590">
    <property type="entry name" value="Ssirtuin_cat_dom"/>
</dbReference>
<gene>
    <name evidence="5" type="primary">SIRT4</name>
    <name evidence="5" type="ORF">SK128_014309</name>
</gene>
<dbReference type="PANTHER" id="PTHR11085">
    <property type="entry name" value="NAD-DEPENDENT PROTEIN DEACYLASE SIRTUIN-5, MITOCHONDRIAL-RELATED"/>
    <property type="match status" value="1"/>
</dbReference>
<keyword evidence="3" id="KW-0479">Metal-binding</keyword>
<feature type="non-terminal residue" evidence="5">
    <location>
        <position position="174"/>
    </location>
</feature>
<dbReference type="InterPro" id="IPR029035">
    <property type="entry name" value="DHS-like_NAD/FAD-binding_dom"/>
</dbReference>
<dbReference type="GO" id="GO:0046872">
    <property type="term" value="F:metal ion binding"/>
    <property type="evidence" value="ECO:0007669"/>
    <property type="project" value="UniProtKB-KW"/>
</dbReference>
<dbReference type="AlphaFoldDB" id="A0AAN8X6Y6"/>
<dbReference type="InterPro" id="IPR050134">
    <property type="entry name" value="NAD-dep_sirtuin_deacylases"/>
</dbReference>
<evidence type="ECO:0000259" key="4">
    <source>
        <dbReference type="PROSITE" id="PS50305"/>
    </source>
</evidence>
<comment type="caution">
    <text evidence="5">The sequence shown here is derived from an EMBL/GenBank/DDBJ whole genome shotgun (WGS) entry which is preliminary data.</text>
</comment>
<dbReference type="PANTHER" id="PTHR11085:SF10">
    <property type="entry name" value="NAD-DEPENDENT PROTEIN DEACYLASE SIRTUIN-5, MITOCHONDRIAL-RELATED"/>
    <property type="match status" value="1"/>
</dbReference>
<dbReference type="Proteomes" id="UP001381693">
    <property type="component" value="Unassembled WGS sequence"/>
</dbReference>